<evidence type="ECO:0000313" key="7">
    <source>
        <dbReference type="Proteomes" id="UP001497512"/>
    </source>
</evidence>
<reference evidence="6" key="1">
    <citation type="submission" date="2024-02" db="EMBL/GenBank/DDBJ databases">
        <authorList>
            <consortium name="ELIXIR-Norway"/>
            <consortium name="Elixir Norway"/>
        </authorList>
    </citation>
    <scope>NUCLEOTIDE SEQUENCE</scope>
</reference>
<organism evidence="6 7">
    <name type="scientific">Sphagnum troendelagicum</name>
    <dbReference type="NCBI Taxonomy" id="128251"/>
    <lineage>
        <taxon>Eukaryota</taxon>
        <taxon>Viridiplantae</taxon>
        <taxon>Streptophyta</taxon>
        <taxon>Embryophyta</taxon>
        <taxon>Bryophyta</taxon>
        <taxon>Sphagnophytina</taxon>
        <taxon>Sphagnopsida</taxon>
        <taxon>Sphagnales</taxon>
        <taxon>Sphagnaceae</taxon>
        <taxon>Sphagnum</taxon>
    </lineage>
</organism>
<dbReference type="Pfam" id="PF26168">
    <property type="entry name" value="Glyco_transf_N"/>
    <property type="match status" value="1"/>
</dbReference>
<accession>A0ABP0TF62</accession>
<keyword evidence="3" id="KW-0328">Glycosyltransferase</keyword>
<dbReference type="InterPro" id="IPR035595">
    <property type="entry name" value="UDP_glycos_trans_CS"/>
</dbReference>
<dbReference type="Pfam" id="PF00201">
    <property type="entry name" value="UDPGT"/>
    <property type="match status" value="1"/>
</dbReference>
<dbReference type="EC" id="2.4.1.-" evidence="4"/>
<dbReference type="PANTHER" id="PTHR48045">
    <property type="entry name" value="UDP-GLYCOSYLTRANSFERASE 72B1"/>
    <property type="match status" value="1"/>
</dbReference>
<dbReference type="PROSITE" id="PS00375">
    <property type="entry name" value="UDPGT"/>
    <property type="match status" value="1"/>
</dbReference>
<dbReference type="InterPro" id="IPR002213">
    <property type="entry name" value="UDP_glucos_trans"/>
</dbReference>
<keyword evidence="2 3" id="KW-0808">Transferase</keyword>
<dbReference type="CDD" id="cd03784">
    <property type="entry name" value="GT1_Gtf-like"/>
    <property type="match status" value="1"/>
</dbReference>
<protein>
    <recommendedName>
        <fullName evidence="4">Glycosyltransferase</fullName>
        <ecNumber evidence="4">2.4.1.-</ecNumber>
    </recommendedName>
</protein>
<feature type="domain" description="Glycosyltransferase N-terminal" evidence="5">
    <location>
        <begin position="21"/>
        <end position="66"/>
    </location>
</feature>
<dbReference type="SUPFAM" id="SSF53756">
    <property type="entry name" value="UDP-Glycosyltransferase/glycogen phosphorylase"/>
    <property type="match status" value="1"/>
</dbReference>
<dbReference type="InterPro" id="IPR058980">
    <property type="entry name" value="Glyco_transf_N"/>
</dbReference>
<evidence type="ECO:0000256" key="2">
    <source>
        <dbReference type="ARBA" id="ARBA00022679"/>
    </source>
</evidence>
<sequence length="524" mass="58078">MLGEEDKDSNQAVVAGGGAHVVAFPFPAQGHIAPMVQLSKTLASYGIAITFIIATPHLASVRALVEDSFVGHGKIQIICFDIPPQYVDTNMHTLFDLMFYLPKNKHEVFAEIIQKLMAPRDVTAFNHHQPSPVSHSSSSTIGSFWFGSPVCIISDMLLGWTQDTAKKFKLPRYCLYTSAARSLSMIWHATNWVAQGLIPMPLDAAKPLEIPGFPPLSPIDLPAIFLQGSEMKFPPQRLVDEAKKLKEATGVLVNTVNELESGVITGIQKFLQSDSEQEQVPTIFSIGPLLLTHNNKLEELKVDGKDNDCLQFLNQQPRSSVLYICFGTVFILPTQQLNELAMGLETSGVRFLWVIRIPKGEDGNLAPKIANLVPKGFMERTKDKGLVYTSWAPQAQILAHPATRGFLTHCGWNSIMESISMGVPMITWPLWADQMLNGRFCVDVLNIAIAVDKKFKEIVGRKEVERVVQLLMEDATSNIVRENARELKKVVKNANEPGGSSRKSLDFFVDDLNAMTLLKKLNCL</sequence>
<evidence type="ECO:0000256" key="3">
    <source>
        <dbReference type="RuleBase" id="RU003718"/>
    </source>
</evidence>
<evidence type="ECO:0000259" key="5">
    <source>
        <dbReference type="Pfam" id="PF26168"/>
    </source>
</evidence>
<evidence type="ECO:0000256" key="4">
    <source>
        <dbReference type="RuleBase" id="RU362057"/>
    </source>
</evidence>
<dbReference type="Gene3D" id="3.40.50.2000">
    <property type="entry name" value="Glycogen Phosphorylase B"/>
    <property type="match status" value="2"/>
</dbReference>
<evidence type="ECO:0000256" key="1">
    <source>
        <dbReference type="ARBA" id="ARBA00009995"/>
    </source>
</evidence>
<proteinExistence type="inferred from homology"/>
<dbReference type="EMBL" id="OZ019902">
    <property type="protein sequence ID" value="CAK9195047.1"/>
    <property type="molecule type" value="Genomic_DNA"/>
</dbReference>
<dbReference type="PANTHER" id="PTHR48045:SF31">
    <property type="entry name" value="UDP-GLYCOSYLTRANSFERASE 76B1-LIKE"/>
    <property type="match status" value="1"/>
</dbReference>
<name>A0ABP0TF62_9BRYO</name>
<evidence type="ECO:0000313" key="6">
    <source>
        <dbReference type="EMBL" id="CAK9195047.1"/>
    </source>
</evidence>
<keyword evidence="7" id="KW-1185">Reference proteome</keyword>
<gene>
    <name evidence="6" type="ORF">CSSPTR1EN2_LOCUS2829</name>
</gene>
<dbReference type="Proteomes" id="UP001497512">
    <property type="component" value="Chromosome 10"/>
</dbReference>
<comment type="similarity">
    <text evidence="1 3">Belongs to the UDP-glycosyltransferase family.</text>
</comment>